<comment type="similarity">
    <text evidence="1 8">Belongs to the Fur family.</text>
</comment>
<evidence type="ECO:0000256" key="7">
    <source>
        <dbReference type="PIRSR" id="PIRSR602481-1"/>
    </source>
</evidence>
<dbReference type="InterPro" id="IPR036388">
    <property type="entry name" value="WH-like_DNA-bd_sf"/>
</dbReference>
<dbReference type="GO" id="GO:0000976">
    <property type="term" value="F:transcription cis-regulatory region binding"/>
    <property type="evidence" value="ECO:0007669"/>
    <property type="project" value="TreeGrafter"/>
</dbReference>
<dbReference type="InterPro" id="IPR036390">
    <property type="entry name" value="WH_DNA-bd_sf"/>
</dbReference>
<keyword evidence="8" id="KW-0408">Iron</keyword>
<protein>
    <recommendedName>
        <fullName evidence="8">Ferric uptake regulation protein</fullName>
    </recommendedName>
</protein>
<evidence type="ECO:0000313" key="10">
    <source>
        <dbReference type="Proteomes" id="UP000298049"/>
    </source>
</evidence>
<dbReference type="OrthoDB" id="9801127at2"/>
<keyword evidence="8" id="KW-0963">Cytoplasm</keyword>
<evidence type="ECO:0000256" key="3">
    <source>
        <dbReference type="ARBA" id="ARBA00022833"/>
    </source>
</evidence>
<feature type="binding site" evidence="7">
    <location>
        <position position="116"/>
    </location>
    <ligand>
        <name>Zn(2+)</name>
        <dbReference type="ChEBI" id="CHEBI:29105"/>
    </ligand>
</feature>
<comment type="subunit">
    <text evidence="8">Homodimer.</text>
</comment>
<keyword evidence="5 8" id="KW-0238">DNA-binding</keyword>
<evidence type="ECO:0000313" key="9">
    <source>
        <dbReference type="EMBL" id="QCF24684.1"/>
    </source>
</evidence>
<dbReference type="Gene3D" id="3.30.1490.190">
    <property type="match status" value="1"/>
</dbReference>
<dbReference type="KEGG" id="hmi:soil367_01225"/>
<dbReference type="InterPro" id="IPR043135">
    <property type="entry name" value="Fur_C"/>
</dbReference>
<dbReference type="Proteomes" id="UP000298049">
    <property type="component" value="Chromosome"/>
</dbReference>
<sequence>MPAAAVPYIAHDHSACIAEALDRAQTLCRDRGERLTTLRQKVLTLVLQSHRPLGAYDLLDGLNQEGRKAAPPTIYRTLEFLQQAGLVHRIASLNAFVACHHPGKPHSGCFLICQSCRNVLELESTQINDAVRSASADEGFSITDTTIEVAGLCPTCKKAGF</sequence>
<dbReference type="RefSeq" id="WP_136546131.1">
    <property type="nucleotide sequence ID" value="NZ_CP031093.1"/>
</dbReference>
<keyword evidence="6 8" id="KW-0804">Transcription</keyword>
<comment type="cofactor">
    <cofactor evidence="7">
        <name>Zn(2+)</name>
        <dbReference type="ChEBI" id="CHEBI:29105"/>
    </cofactor>
    <text evidence="7">Binds 1 zinc ion per subunit.</text>
</comment>
<evidence type="ECO:0000256" key="5">
    <source>
        <dbReference type="ARBA" id="ARBA00023125"/>
    </source>
</evidence>
<dbReference type="CDD" id="cd07153">
    <property type="entry name" value="Fur_like"/>
    <property type="match status" value="1"/>
</dbReference>
<evidence type="ECO:0000256" key="1">
    <source>
        <dbReference type="ARBA" id="ARBA00007957"/>
    </source>
</evidence>
<evidence type="ECO:0000256" key="4">
    <source>
        <dbReference type="ARBA" id="ARBA00023015"/>
    </source>
</evidence>
<dbReference type="AlphaFoldDB" id="A0A4P7XE74"/>
<keyword evidence="4 8" id="KW-0805">Transcription regulation</keyword>
<keyword evidence="7 8" id="KW-0479">Metal-binding</keyword>
<dbReference type="GO" id="GO:0003700">
    <property type="term" value="F:DNA-binding transcription factor activity"/>
    <property type="evidence" value="ECO:0007669"/>
    <property type="project" value="UniProtKB-UniRule"/>
</dbReference>
<gene>
    <name evidence="8" type="primary">fur</name>
    <name evidence="9" type="ORF">soil367_01225</name>
</gene>
<feature type="binding site" evidence="7">
    <location>
        <position position="113"/>
    </location>
    <ligand>
        <name>Zn(2+)</name>
        <dbReference type="ChEBI" id="CHEBI:29105"/>
    </ligand>
</feature>
<keyword evidence="3 7" id="KW-0862">Zinc</keyword>
<dbReference type="PANTHER" id="PTHR33202:SF6">
    <property type="entry name" value="ZINC UPTAKE REGULATION PROTEIN"/>
    <property type="match status" value="1"/>
</dbReference>
<feature type="binding site" evidence="7">
    <location>
        <position position="153"/>
    </location>
    <ligand>
        <name>Zn(2+)</name>
        <dbReference type="ChEBI" id="CHEBI:29105"/>
    </ligand>
</feature>
<evidence type="ECO:0000256" key="2">
    <source>
        <dbReference type="ARBA" id="ARBA00022491"/>
    </source>
</evidence>
<dbReference type="GO" id="GO:1900376">
    <property type="term" value="P:regulation of secondary metabolite biosynthetic process"/>
    <property type="evidence" value="ECO:0007669"/>
    <property type="project" value="TreeGrafter"/>
</dbReference>
<dbReference type="Gene3D" id="1.10.10.10">
    <property type="entry name" value="Winged helix-like DNA-binding domain superfamily/Winged helix DNA-binding domain"/>
    <property type="match status" value="1"/>
</dbReference>
<feature type="binding site" evidence="7">
    <location>
        <position position="156"/>
    </location>
    <ligand>
        <name>Zn(2+)</name>
        <dbReference type="ChEBI" id="CHEBI:29105"/>
    </ligand>
</feature>
<dbReference type="InterPro" id="IPR002481">
    <property type="entry name" value="FUR"/>
</dbReference>
<accession>A0A4P7XE74</accession>
<keyword evidence="10" id="KW-1185">Reference proteome</keyword>
<organism evidence="9 10">
    <name type="scientific">Hydrocarboniclastica marina</name>
    <dbReference type="NCBI Taxonomy" id="2259620"/>
    <lineage>
        <taxon>Bacteria</taxon>
        <taxon>Pseudomonadati</taxon>
        <taxon>Pseudomonadota</taxon>
        <taxon>Gammaproteobacteria</taxon>
        <taxon>Alteromonadales</taxon>
        <taxon>Alteromonadaceae</taxon>
        <taxon>Hydrocarboniclastica</taxon>
    </lineage>
</organism>
<dbReference type="PANTHER" id="PTHR33202">
    <property type="entry name" value="ZINC UPTAKE REGULATION PROTEIN"/>
    <property type="match status" value="1"/>
</dbReference>
<dbReference type="EMBL" id="CP031093">
    <property type="protein sequence ID" value="QCF24684.1"/>
    <property type="molecule type" value="Genomic_DNA"/>
</dbReference>
<proteinExistence type="inferred from homology"/>
<evidence type="ECO:0000256" key="6">
    <source>
        <dbReference type="ARBA" id="ARBA00023163"/>
    </source>
</evidence>
<reference evidence="9 10" key="1">
    <citation type="submission" date="2018-07" db="EMBL/GenBank/DDBJ databases">
        <title>Marsedoiliclastica nanhaica gen. nov. sp. nov., a novel marine hydrocarbonoclastic bacterium isolated from an in-situ enriched hydrocarbon-degrading consortium in deep-sea sediment.</title>
        <authorList>
            <person name="Dong C."/>
            <person name="Ma T."/>
            <person name="Liu R."/>
            <person name="Shao Z."/>
        </authorList>
    </citation>
    <scope>NUCLEOTIDE SEQUENCE [LARGE SCALE GENOMIC DNA]</scope>
    <source>
        <strain evidence="10">soil36-7</strain>
    </source>
</reference>
<name>A0A4P7XE74_9ALTE</name>
<keyword evidence="2 8" id="KW-0678">Repressor</keyword>
<comment type="subcellular location">
    <subcellularLocation>
        <location evidence="8">Cytoplasm</location>
    </subcellularLocation>
</comment>
<dbReference type="SUPFAM" id="SSF46785">
    <property type="entry name" value="Winged helix' DNA-binding domain"/>
    <property type="match status" value="1"/>
</dbReference>
<evidence type="ECO:0000256" key="8">
    <source>
        <dbReference type="RuleBase" id="RU364037"/>
    </source>
</evidence>
<dbReference type="Pfam" id="PF01475">
    <property type="entry name" value="FUR"/>
    <property type="match status" value="1"/>
</dbReference>
<dbReference type="GO" id="GO:0005829">
    <property type="term" value="C:cytosol"/>
    <property type="evidence" value="ECO:0007669"/>
    <property type="project" value="TreeGrafter"/>
</dbReference>
<dbReference type="GO" id="GO:0008270">
    <property type="term" value="F:zinc ion binding"/>
    <property type="evidence" value="ECO:0007669"/>
    <property type="project" value="TreeGrafter"/>
</dbReference>
<dbReference type="GO" id="GO:0045892">
    <property type="term" value="P:negative regulation of DNA-templated transcription"/>
    <property type="evidence" value="ECO:0007669"/>
    <property type="project" value="TreeGrafter"/>
</dbReference>